<comment type="caution">
    <text evidence="3">The sequence shown here is derived from an EMBL/GenBank/DDBJ whole genome shotgun (WGS) entry which is preliminary data.</text>
</comment>
<evidence type="ECO:0000256" key="1">
    <source>
        <dbReference type="ARBA" id="ARBA00022962"/>
    </source>
</evidence>
<gene>
    <name evidence="3" type="ORF">ACFQ39_00845</name>
</gene>
<dbReference type="PANTHER" id="PTHR43418:SF4">
    <property type="entry name" value="MULTIFUNCTIONAL TRYPTOPHAN BIOSYNTHESIS PROTEIN"/>
    <property type="match status" value="1"/>
</dbReference>
<dbReference type="SUPFAM" id="SSF52317">
    <property type="entry name" value="Class I glutamine amidotransferase-like"/>
    <property type="match status" value="1"/>
</dbReference>
<dbReference type="PRINTS" id="PR00097">
    <property type="entry name" value="ANTSNTHASEII"/>
</dbReference>
<dbReference type="InterPro" id="IPR029062">
    <property type="entry name" value="Class_I_gatase-like"/>
</dbReference>
<dbReference type="CDD" id="cd01743">
    <property type="entry name" value="GATase1_Anthranilate_Synthase"/>
    <property type="match status" value="1"/>
</dbReference>
<evidence type="ECO:0000313" key="3">
    <source>
        <dbReference type="EMBL" id="MFD1314148.1"/>
    </source>
</evidence>
<dbReference type="Pfam" id="PF00117">
    <property type="entry name" value="GATase"/>
    <property type="match status" value="1"/>
</dbReference>
<dbReference type="PANTHER" id="PTHR43418">
    <property type="entry name" value="MULTIFUNCTIONAL TRYPTOPHAN BIOSYNTHESIS PROTEIN-RELATED"/>
    <property type="match status" value="1"/>
</dbReference>
<dbReference type="PRINTS" id="PR00099">
    <property type="entry name" value="CPSGATASE"/>
</dbReference>
<dbReference type="RefSeq" id="WP_377175478.1">
    <property type="nucleotide sequence ID" value="NZ_JBHTMY010000001.1"/>
</dbReference>
<feature type="domain" description="Glutamine amidotransferase" evidence="2">
    <location>
        <begin position="6"/>
        <end position="187"/>
    </location>
</feature>
<dbReference type="InterPro" id="IPR050472">
    <property type="entry name" value="Anth_synth/Amidotransfase"/>
</dbReference>
<dbReference type="InterPro" id="IPR017926">
    <property type="entry name" value="GATASE"/>
</dbReference>
<evidence type="ECO:0000259" key="2">
    <source>
        <dbReference type="Pfam" id="PF00117"/>
    </source>
</evidence>
<dbReference type="PROSITE" id="PS51273">
    <property type="entry name" value="GATASE_TYPE_1"/>
    <property type="match status" value="1"/>
</dbReference>
<reference evidence="4" key="1">
    <citation type="journal article" date="2019" name="Int. J. Syst. Evol. Microbiol.">
        <title>The Global Catalogue of Microorganisms (GCM) 10K type strain sequencing project: providing services to taxonomists for standard genome sequencing and annotation.</title>
        <authorList>
            <consortium name="The Broad Institute Genomics Platform"/>
            <consortium name="The Broad Institute Genome Sequencing Center for Infectious Disease"/>
            <person name="Wu L."/>
            <person name="Ma J."/>
        </authorList>
    </citation>
    <scope>NUCLEOTIDE SEQUENCE [LARGE SCALE GENOMIC DNA]</scope>
    <source>
        <strain evidence="4">CCUG 61485</strain>
    </source>
</reference>
<sequence length="189" mass="21327">MSKKILVIDNYDSFTYNLVHYLQDLDCDVVVKRNDKLSLEEVKDFDKILLSPGPGIPDEAGLLKPIIEKYAATKSILGICLGQQAIAEVFGGKLENLSQVYHGVSSPIFLTEPDEVLYSNLPQNFEVGRYHSWVVSSDLPKDLIVTSIDENGEIMSIKHKDYDVRAVQYHPESILTEHGKAILKNWIEH</sequence>
<keyword evidence="1" id="KW-0315">Glutamine amidotransferase</keyword>
<proteinExistence type="predicted"/>
<dbReference type="EMBL" id="JBHTMY010000001">
    <property type="protein sequence ID" value="MFD1314148.1"/>
    <property type="molecule type" value="Genomic_DNA"/>
</dbReference>
<name>A0ABW3XY67_9FLAO</name>
<dbReference type="PRINTS" id="PR00096">
    <property type="entry name" value="GATASE"/>
</dbReference>
<organism evidence="3 4">
    <name type="scientific">Namhaeicola litoreus</name>
    <dbReference type="NCBI Taxonomy" id="1052145"/>
    <lineage>
        <taxon>Bacteria</taxon>
        <taxon>Pseudomonadati</taxon>
        <taxon>Bacteroidota</taxon>
        <taxon>Flavobacteriia</taxon>
        <taxon>Flavobacteriales</taxon>
        <taxon>Flavobacteriaceae</taxon>
        <taxon>Namhaeicola</taxon>
    </lineage>
</organism>
<evidence type="ECO:0000313" key="4">
    <source>
        <dbReference type="Proteomes" id="UP001597201"/>
    </source>
</evidence>
<protein>
    <submittedName>
        <fullName evidence="3">Anthranilate synthase component II</fullName>
    </submittedName>
</protein>
<dbReference type="Proteomes" id="UP001597201">
    <property type="component" value="Unassembled WGS sequence"/>
</dbReference>
<dbReference type="NCBIfam" id="TIGR00566">
    <property type="entry name" value="trpG_papA"/>
    <property type="match status" value="1"/>
</dbReference>
<dbReference type="InterPro" id="IPR006221">
    <property type="entry name" value="TrpG/PapA_dom"/>
</dbReference>
<dbReference type="Gene3D" id="3.40.50.880">
    <property type="match status" value="1"/>
</dbReference>
<accession>A0ABW3XY67</accession>
<keyword evidence="4" id="KW-1185">Reference proteome</keyword>